<name>A0A9Y2B8L4_9SPHN</name>
<dbReference type="GO" id="GO:0009423">
    <property type="term" value="P:chorismate biosynthetic process"/>
    <property type="evidence" value="ECO:0007669"/>
    <property type="project" value="UniProtKB-UniRule"/>
</dbReference>
<comment type="subunit">
    <text evidence="11">Monomer.</text>
</comment>
<dbReference type="GO" id="GO:0004765">
    <property type="term" value="F:shikimate kinase activity"/>
    <property type="evidence" value="ECO:0007669"/>
    <property type="project" value="UniProtKB-UniRule"/>
</dbReference>
<dbReference type="EMBL" id="CP127221">
    <property type="protein sequence ID" value="WIW95060.1"/>
    <property type="molecule type" value="Genomic_DNA"/>
</dbReference>
<evidence type="ECO:0000313" key="12">
    <source>
        <dbReference type="EMBL" id="WIW95060.1"/>
    </source>
</evidence>
<comment type="catalytic activity">
    <reaction evidence="10 11">
        <text>shikimate + ATP = 3-phosphoshikimate + ADP + H(+)</text>
        <dbReference type="Rhea" id="RHEA:13121"/>
        <dbReference type="ChEBI" id="CHEBI:15378"/>
        <dbReference type="ChEBI" id="CHEBI:30616"/>
        <dbReference type="ChEBI" id="CHEBI:36208"/>
        <dbReference type="ChEBI" id="CHEBI:145989"/>
        <dbReference type="ChEBI" id="CHEBI:456216"/>
        <dbReference type="EC" id="2.7.1.71"/>
    </reaction>
</comment>
<dbReference type="PRINTS" id="PR01100">
    <property type="entry name" value="SHIKIMTKNASE"/>
</dbReference>
<dbReference type="PANTHER" id="PTHR21087">
    <property type="entry name" value="SHIKIMATE KINASE"/>
    <property type="match status" value="1"/>
</dbReference>
<dbReference type="PROSITE" id="PS01128">
    <property type="entry name" value="SHIKIMATE_KINASE"/>
    <property type="match status" value="1"/>
</dbReference>
<keyword evidence="13" id="KW-1185">Reference proteome</keyword>
<dbReference type="RefSeq" id="WP_285975376.1">
    <property type="nucleotide sequence ID" value="NZ_CP127221.1"/>
</dbReference>
<feature type="binding site" evidence="11">
    <location>
        <position position="99"/>
    </location>
    <ligand>
        <name>substrate</name>
    </ligand>
</feature>
<dbReference type="GO" id="GO:0000287">
    <property type="term" value="F:magnesium ion binding"/>
    <property type="evidence" value="ECO:0007669"/>
    <property type="project" value="UniProtKB-UniRule"/>
</dbReference>
<dbReference type="HAMAP" id="MF_00109">
    <property type="entry name" value="Shikimate_kinase"/>
    <property type="match status" value="1"/>
</dbReference>
<evidence type="ECO:0000256" key="2">
    <source>
        <dbReference type="ARBA" id="ARBA00006997"/>
    </source>
</evidence>
<evidence type="ECO:0000256" key="4">
    <source>
        <dbReference type="ARBA" id="ARBA00022605"/>
    </source>
</evidence>
<dbReference type="SUPFAM" id="SSF52540">
    <property type="entry name" value="P-loop containing nucleoside triphosphate hydrolases"/>
    <property type="match status" value="1"/>
</dbReference>
<organism evidence="12 13">
    <name type="scientific">Altererythrobacter rubellus</name>
    <dbReference type="NCBI Taxonomy" id="2173831"/>
    <lineage>
        <taxon>Bacteria</taxon>
        <taxon>Pseudomonadati</taxon>
        <taxon>Pseudomonadota</taxon>
        <taxon>Alphaproteobacteria</taxon>
        <taxon>Sphingomonadales</taxon>
        <taxon>Erythrobacteraceae</taxon>
        <taxon>Altererythrobacter</taxon>
    </lineage>
</organism>
<dbReference type="AlphaFoldDB" id="A0A9Y2B8L4"/>
<evidence type="ECO:0000256" key="11">
    <source>
        <dbReference type="HAMAP-Rule" id="MF_00109"/>
    </source>
</evidence>
<keyword evidence="8 11" id="KW-0067">ATP-binding</keyword>
<comment type="cofactor">
    <cofactor evidence="11">
        <name>Mg(2+)</name>
        <dbReference type="ChEBI" id="CHEBI:18420"/>
    </cofactor>
    <text evidence="11">Binds 1 Mg(2+) ion per subunit.</text>
</comment>
<dbReference type="Proteomes" id="UP001231445">
    <property type="component" value="Chromosome"/>
</dbReference>
<keyword evidence="9 11" id="KW-0057">Aromatic amino acid biosynthesis</keyword>
<evidence type="ECO:0000256" key="8">
    <source>
        <dbReference type="ARBA" id="ARBA00022840"/>
    </source>
</evidence>
<keyword evidence="6 11" id="KW-0547">Nucleotide-binding</keyword>
<sequence>MTDAQPTLNEERIAGIIKRLDRPIALVGLMGVGKSTIGRRLANALGRPFVDADHAIEDAAQHKISEIFEQFGEDYFRDGERRVIARLIEEHDGVIATGGGAFVNDDTRALILEQAIAVWIDCDIDTLVERTARKNTRPLLKTGDPREILSNLYENRKGFYSQAQIHVMSDAGPHDYTVTKILEALDSWL</sequence>
<dbReference type="GO" id="GO:0008652">
    <property type="term" value="P:amino acid biosynthetic process"/>
    <property type="evidence" value="ECO:0007669"/>
    <property type="project" value="UniProtKB-KW"/>
</dbReference>
<evidence type="ECO:0000256" key="7">
    <source>
        <dbReference type="ARBA" id="ARBA00022777"/>
    </source>
</evidence>
<comment type="subcellular location">
    <subcellularLocation>
        <location evidence="11">Cytoplasm</location>
    </subcellularLocation>
</comment>
<dbReference type="Pfam" id="PF01202">
    <property type="entry name" value="SKI"/>
    <property type="match status" value="1"/>
</dbReference>
<proteinExistence type="inferred from homology"/>
<protein>
    <recommendedName>
        <fullName evidence="3 11">Shikimate kinase</fullName>
        <shortName evidence="11">SK</shortName>
        <ecNumber evidence="3 11">2.7.1.71</ecNumber>
    </recommendedName>
</protein>
<accession>A0A9Y2B8L4</accession>
<dbReference type="CDD" id="cd00464">
    <property type="entry name" value="SK"/>
    <property type="match status" value="1"/>
</dbReference>
<keyword evidence="4 11" id="KW-0028">Amino-acid biosynthesis</keyword>
<feature type="binding site" evidence="11">
    <location>
        <position position="137"/>
    </location>
    <ligand>
        <name>ATP</name>
        <dbReference type="ChEBI" id="CHEBI:30616"/>
    </ligand>
</feature>
<dbReference type="KEGG" id="arue:QQX03_08830"/>
<dbReference type="Gene3D" id="3.40.50.300">
    <property type="entry name" value="P-loop containing nucleotide triphosphate hydrolases"/>
    <property type="match status" value="1"/>
</dbReference>
<dbReference type="PANTHER" id="PTHR21087:SF16">
    <property type="entry name" value="SHIKIMATE KINASE 1, CHLOROPLASTIC"/>
    <property type="match status" value="1"/>
</dbReference>
<keyword evidence="11" id="KW-0963">Cytoplasm</keyword>
<evidence type="ECO:0000313" key="13">
    <source>
        <dbReference type="Proteomes" id="UP001231445"/>
    </source>
</evidence>
<reference evidence="12 13" key="1">
    <citation type="submission" date="2023-06" db="EMBL/GenBank/DDBJ databases">
        <title>Altererythrobacter rubellus NBRC 112769 genome.</title>
        <authorList>
            <person name="Zhang K."/>
        </authorList>
    </citation>
    <scope>NUCLEOTIDE SEQUENCE [LARGE SCALE GENOMIC DNA]</scope>
    <source>
        <strain evidence="12 13">NBRC 112769</strain>
    </source>
</reference>
<evidence type="ECO:0000256" key="6">
    <source>
        <dbReference type="ARBA" id="ARBA00022741"/>
    </source>
</evidence>
<feature type="binding site" evidence="11">
    <location>
        <begin position="31"/>
        <end position="36"/>
    </location>
    <ligand>
        <name>ATP</name>
        <dbReference type="ChEBI" id="CHEBI:30616"/>
    </ligand>
</feature>
<evidence type="ECO:0000256" key="10">
    <source>
        <dbReference type="ARBA" id="ARBA00048567"/>
    </source>
</evidence>
<evidence type="ECO:0000256" key="1">
    <source>
        <dbReference type="ARBA" id="ARBA00004842"/>
    </source>
</evidence>
<comment type="pathway">
    <text evidence="1 11">Metabolic intermediate biosynthesis; chorismate biosynthesis; chorismate from D-erythrose 4-phosphate and phosphoenolpyruvate: step 5/7.</text>
</comment>
<dbReference type="NCBIfam" id="NF010552">
    <property type="entry name" value="PRK13946.1"/>
    <property type="match status" value="1"/>
</dbReference>
<keyword evidence="5 11" id="KW-0808">Transferase</keyword>
<feature type="binding site" evidence="11">
    <location>
        <position position="53"/>
    </location>
    <ligand>
        <name>substrate</name>
    </ligand>
</feature>
<keyword evidence="11" id="KW-0479">Metal-binding</keyword>
<gene>
    <name evidence="11" type="primary">aroK</name>
    <name evidence="12" type="ORF">QQX03_08830</name>
</gene>
<dbReference type="InterPro" id="IPR023000">
    <property type="entry name" value="Shikimate_kinase_CS"/>
</dbReference>
<comment type="function">
    <text evidence="11">Catalyzes the specific phosphorylation of the 3-hydroxyl group of shikimic acid using ATP as a cosubstrate.</text>
</comment>
<comment type="similarity">
    <text evidence="2 11">Belongs to the shikimate kinase family.</text>
</comment>
<feature type="binding site" evidence="11">
    <location>
        <position position="156"/>
    </location>
    <ligand>
        <name>substrate</name>
    </ligand>
</feature>
<dbReference type="EC" id="2.7.1.71" evidence="3 11"/>
<comment type="caution">
    <text evidence="11">Lacks conserved residue(s) required for the propagation of feature annotation.</text>
</comment>
<keyword evidence="11" id="KW-0460">Magnesium</keyword>
<dbReference type="GO" id="GO:0009073">
    <property type="term" value="P:aromatic amino acid family biosynthetic process"/>
    <property type="evidence" value="ECO:0007669"/>
    <property type="project" value="UniProtKB-KW"/>
</dbReference>
<evidence type="ECO:0000256" key="9">
    <source>
        <dbReference type="ARBA" id="ARBA00023141"/>
    </source>
</evidence>
<dbReference type="InterPro" id="IPR031322">
    <property type="entry name" value="Shikimate/glucono_kinase"/>
</dbReference>
<keyword evidence="7 11" id="KW-0418">Kinase</keyword>
<feature type="binding site" evidence="11">
    <location>
        <position position="77"/>
    </location>
    <ligand>
        <name>substrate</name>
    </ligand>
</feature>
<dbReference type="InterPro" id="IPR000623">
    <property type="entry name" value="Shikimate_kinase/TSH1"/>
</dbReference>
<dbReference type="GO" id="GO:0005524">
    <property type="term" value="F:ATP binding"/>
    <property type="evidence" value="ECO:0007669"/>
    <property type="project" value="UniProtKB-UniRule"/>
</dbReference>
<feature type="binding site" evidence="11">
    <location>
        <position position="35"/>
    </location>
    <ligand>
        <name>Mg(2+)</name>
        <dbReference type="ChEBI" id="CHEBI:18420"/>
    </ligand>
</feature>
<evidence type="ECO:0000256" key="3">
    <source>
        <dbReference type="ARBA" id="ARBA00012154"/>
    </source>
</evidence>
<dbReference type="InterPro" id="IPR027417">
    <property type="entry name" value="P-loop_NTPase"/>
</dbReference>
<evidence type="ECO:0000256" key="5">
    <source>
        <dbReference type="ARBA" id="ARBA00022679"/>
    </source>
</evidence>
<dbReference type="GO" id="GO:0005829">
    <property type="term" value="C:cytosol"/>
    <property type="evidence" value="ECO:0007669"/>
    <property type="project" value="TreeGrafter"/>
</dbReference>